<feature type="transmembrane region" description="Helical" evidence="6">
    <location>
        <begin position="365"/>
        <end position="392"/>
    </location>
</feature>
<feature type="transmembrane region" description="Helical" evidence="6">
    <location>
        <begin position="12"/>
        <end position="43"/>
    </location>
</feature>
<dbReference type="PANTHER" id="PTHR42770:SF7">
    <property type="entry name" value="MEMBRANE PROTEIN"/>
    <property type="match status" value="1"/>
</dbReference>
<name>A0ABP4T9F0_9ACTN</name>
<comment type="caution">
    <text evidence="7">The sequence shown here is derived from an EMBL/GenBank/DDBJ whole genome shotgun (WGS) entry which is preliminary data.</text>
</comment>
<evidence type="ECO:0000256" key="2">
    <source>
        <dbReference type="ARBA" id="ARBA00022475"/>
    </source>
</evidence>
<evidence type="ECO:0000313" key="7">
    <source>
        <dbReference type="EMBL" id="GAA1684252.1"/>
    </source>
</evidence>
<gene>
    <name evidence="7" type="ORF">GCM10009765_37060</name>
</gene>
<dbReference type="Proteomes" id="UP001500618">
    <property type="component" value="Unassembled WGS sequence"/>
</dbReference>
<feature type="transmembrane region" description="Helical" evidence="6">
    <location>
        <begin position="89"/>
        <end position="110"/>
    </location>
</feature>
<feature type="transmembrane region" description="Helical" evidence="6">
    <location>
        <begin position="441"/>
        <end position="461"/>
    </location>
</feature>
<feature type="transmembrane region" description="Helical" evidence="6">
    <location>
        <begin position="404"/>
        <end position="429"/>
    </location>
</feature>
<feature type="transmembrane region" description="Helical" evidence="6">
    <location>
        <begin position="49"/>
        <end position="68"/>
    </location>
</feature>
<keyword evidence="5 6" id="KW-0472">Membrane</keyword>
<evidence type="ECO:0000256" key="5">
    <source>
        <dbReference type="ARBA" id="ARBA00023136"/>
    </source>
</evidence>
<reference evidence="8" key="1">
    <citation type="journal article" date="2019" name="Int. J. Syst. Evol. Microbiol.">
        <title>The Global Catalogue of Microorganisms (GCM) 10K type strain sequencing project: providing services to taxonomists for standard genome sequencing and annotation.</title>
        <authorList>
            <consortium name="The Broad Institute Genomics Platform"/>
            <consortium name="The Broad Institute Genome Sequencing Center for Infectious Disease"/>
            <person name="Wu L."/>
            <person name="Ma J."/>
        </authorList>
    </citation>
    <scope>NUCLEOTIDE SEQUENCE [LARGE SCALE GENOMIC DNA]</scope>
    <source>
        <strain evidence="8">JCM 14718</strain>
    </source>
</reference>
<dbReference type="InterPro" id="IPR050367">
    <property type="entry name" value="APC_superfamily"/>
</dbReference>
<dbReference type="InterPro" id="IPR002293">
    <property type="entry name" value="AA/rel_permease1"/>
</dbReference>
<evidence type="ECO:0000256" key="4">
    <source>
        <dbReference type="ARBA" id="ARBA00022989"/>
    </source>
</evidence>
<dbReference type="PIRSF" id="PIRSF006060">
    <property type="entry name" value="AA_transporter"/>
    <property type="match status" value="1"/>
</dbReference>
<sequence length="476" mass="49425">MSESAPEQLRRVLGIADGIGISVSSMAPTFTIGVGLGVTAAIVGPAMPGIWILAILPMLGIAAGLARLNVREANLGSVYHWAGVHLNPWLGFVSAWITVAGAVLLLSYTIQVTGQTTLQTLASAGALSDHVVSSVPAAVIIGAVWLAGLCFLAVRGVDLAARFQTVLIVVDVIAVIGICGLALLHGGGEPFSLAWFNPFAAGSIGAVVHGVVVTIYLYWGWDNSLRLNEESLRASSAGRAAIWSLTLILVVFLLAQVGFQRATTIGELVEHGAAGLTFVAGRVGGRPGELIAALALLVSVLAIAQAVVLAVSRQTLGMARDGVLGQVWGRIHPRWNTPAAGTVLIGVIATAICVASAALGSLSQIIAAFVTAIGMPICLYYAIAGLAVAAAFRRDSGNFGDRLVVWWLPIGSAVALFAMAVYLFVLNWITADGFAFTATNTRFQDVVALVVLIGGVPIALARRNSPYFHRLARTDG</sequence>
<feature type="transmembrane region" description="Helical" evidence="6">
    <location>
        <begin position="339"/>
        <end position="359"/>
    </location>
</feature>
<evidence type="ECO:0000256" key="3">
    <source>
        <dbReference type="ARBA" id="ARBA00022692"/>
    </source>
</evidence>
<feature type="transmembrane region" description="Helical" evidence="6">
    <location>
        <begin position="130"/>
        <end position="154"/>
    </location>
</feature>
<dbReference type="PANTHER" id="PTHR42770">
    <property type="entry name" value="AMINO ACID TRANSPORTER-RELATED"/>
    <property type="match status" value="1"/>
</dbReference>
<evidence type="ECO:0000313" key="8">
    <source>
        <dbReference type="Proteomes" id="UP001500618"/>
    </source>
</evidence>
<comment type="subcellular location">
    <subcellularLocation>
        <location evidence="1">Cell membrane</location>
        <topology evidence="1">Multi-pass membrane protein</topology>
    </subcellularLocation>
</comment>
<keyword evidence="8" id="KW-1185">Reference proteome</keyword>
<proteinExistence type="predicted"/>
<keyword evidence="4 6" id="KW-1133">Transmembrane helix</keyword>
<feature type="transmembrane region" description="Helical" evidence="6">
    <location>
        <begin position="199"/>
        <end position="219"/>
    </location>
</feature>
<dbReference type="EMBL" id="BAAANY010000012">
    <property type="protein sequence ID" value="GAA1684252.1"/>
    <property type="molecule type" value="Genomic_DNA"/>
</dbReference>
<organism evidence="7 8">
    <name type="scientific">Fodinicola feengrottensis</name>
    <dbReference type="NCBI Taxonomy" id="435914"/>
    <lineage>
        <taxon>Bacteria</taxon>
        <taxon>Bacillati</taxon>
        <taxon>Actinomycetota</taxon>
        <taxon>Actinomycetes</taxon>
        <taxon>Mycobacteriales</taxon>
        <taxon>Fodinicola</taxon>
    </lineage>
</organism>
<keyword evidence="3 6" id="KW-0812">Transmembrane</keyword>
<evidence type="ECO:0000256" key="6">
    <source>
        <dbReference type="SAM" id="Phobius"/>
    </source>
</evidence>
<dbReference type="Gene3D" id="1.20.1740.10">
    <property type="entry name" value="Amino acid/polyamine transporter I"/>
    <property type="match status" value="1"/>
</dbReference>
<dbReference type="RefSeq" id="WP_344311484.1">
    <property type="nucleotide sequence ID" value="NZ_BAAANY010000012.1"/>
</dbReference>
<protein>
    <submittedName>
        <fullName evidence="7">APC family permease</fullName>
    </submittedName>
</protein>
<accession>A0ABP4T9F0</accession>
<evidence type="ECO:0000256" key="1">
    <source>
        <dbReference type="ARBA" id="ARBA00004651"/>
    </source>
</evidence>
<keyword evidence="2" id="KW-1003">Cell membrane</keyword>
<feature type="transmembrane region" description="Helical" evidence="6">
    <location>
        <begin position="240"/>
        <end position="259"/>
    </location>
</feature>
<feature type="transmembrane region" description="Helical" evidence="6">
    <location>
        <begin position="166"/>
        <end position="187"/>
    </location>
</feature>
<feature type="transmembrane region" description="Helical" evidence="6">
    <location>
        <begin position="290"/>
        <end position="311"/>
    </location>
</feature>
<dbReference type="Pfam" id="PF13520">
    <property type="entry name" value="AA_permease_2"/>
    <property type="match status" value="1"/>
</dbReference>